<dbReference type="Proteomes" id="UP000811609">
    <property type="component" value="Chromosome 5"/>
</dbReference>
<proteinExistence type="predicted"/>
<accession>A0A8T1QLC1</accession>
<organism evidence="1 2">
    <name type="scientific">Carya illinoinensis</name>
    <name type="common">Pecan</name>
    <dbReference type="NCBI Taxonomy" id="32201"/>
    <lineage>
        <taxon>Eukaryota</taxon>
        <taxon>Viridiplantae</taxon>
        <taxon>Streptophyta</taxon>
        <taxon>Embryophyta</taxon>
        <taxon>Tracheophyta</taxon>
        <taxon>Spermatophyta</taxon>
        <taxon>Magnoliopsida</taxon>
        <taxon>eudicotyledons</taxon>
        <taxon>Gunneridae</taxon>
        <taxon>Pentapetalae</taxon>
        <taxon>rosids</taxon>
        <taxon>fabids</taxon>
        <taxon>Fagales</taxon>
        <taxon>Juglandaceae</taxon>
        <taxon>Carya</taxon>
    </lineage>
</organism>
<gene>
    <name evidence="1" type="ORF">CIPAW_05G206700</name>
</gene>
<keyword evidence="2" id="KW-1185">Reference proteome</keyword>
<comment type="caution">
    <text evidence="1">The sequence shown here is derived from an EMBL/GenBank/DDBJ whole genome shotgun (WGS) entry which is preliminary data.</text>
</comment>
<reference evidence="1" key="1">
    <citation type="submission" date="2020-12" db="EMBL/GenBank/DDBJ databases">
        <title>WGS assembly of Carya illinoinensis cv. Pawnee.</title>
        <authorList>
            <person name="Platts A."/>
            <person name="Shu S."/>
            <person name="Wright S."/>
            <person name="Barry K."/>
            <person name="Edger P."/>
            <person name="Pires J.C."/>
            <person name="Schmutz J."/>
        </authorList>
    </citation>
    <scope>NUCLEOTIDE SEQUENCE</scope>
    <source>
        <tissue evidence="1">Leaf</tissue>
    </source>
</reference>
<evidence type="ECO:0000313" key="1">
    <source>
        <dbReference type="EMBL" id="KAG6655306.1"/>
    </source>
</evidence>
<protein>
    <submittedName>
        <fullName evidence="1">Uncharacterized protein</fullName>
    </submittedName>
</protein>
<evidence type="ECO:0000313" key="2">
    <source>
        <dbReference type="Proteomes" id="UP000811609"/>
    </source>
</evidence>
<sequence>MDYAVGQMQKWPINKPLKWRDQNCYSVCTAENEVPEETASEFEEGLCMSDRLPKPPDCNLVSPFPLGYAIRHVLPHHQ</sequence>
<dbReference type="EMBL" id="CM031813">
    <property type="protein sequence ID" value="KAG6655306.1"/>
    <property type="molecule type" value="Genomic_DNA"/>
</dbReference>
<dbReference type="AlphaFoldDB" id="A0A8T1QLC1"/>
<name>A0A8T1QLC1_CARIL</name>